<organism evidence="2 3">
    <name type="scientific">Carlito syrichta</name>
    <name type="common">Philippine tarsier</name>
    <name type="synonym">Tarsius syrichta</name>
    <dbReference type="NCBI Taxonomy" id="1868482"/>
    <lineage>
        <taxon>Eukaryota</taxon>
        <taxon>Metazoa</taxon>
        <taxon>Chordata</taxon>
        <taxon>Craniata</taxon>
        <taxon>Vertebrata</taxon>
        <taxon>Euteleostomi</taxon>
        <taxon>Mammalia</taxon>
        <taxon>Eutheria</taxon>
        <taxon>Euarchontoglires</taxon>
        <taxon>Primates</taxon>
        <taxon>Haplorrhini</taxon>
        <taxon>Tarsiiformes</taxon>
        <taxon>Tarsiidae</taxon>
        <taxon>Carlito</taxon>
    </lineage>
</organism>
<gene>
    <name evidence="3" type="primary">PIFO</name>
</gene>
<reference evidence="3" key="1">
    <citation type="submission" date="2025-08" db="UniProtKB">
        <authorList>
            <consortium name="RefSeq"/>
        </authorList>
    </citation>
    <scope>IDENTIFICATION</scope>
</reference>
<dbReference type="CTD" id="128344"/>
<feature type="compositionally biased region" description="Pro residues" evidence="1">
    <location>
        <begin position="39"/>
        <end position="52"/>
    </location>
</feature>
<dbReference type="PANTHER" id="PTHR31508">
    <property type="entry name" value="PROTEIN PITCHFORK"/>
    <property type="match status" value="1"/>
</dbReference>
<keyword evidence="2" id="KW-1185">Reference proteome</keyword>
<feature type="compositionally biased region" description="Basic residues" evidence="1">
    <location>
        <begin position="78"/>
        <end position="89"/>
    </location>
</feature>
<dbReference type="GeneID" id="103271474"/>
<name>A0A3Q0EHW3_CARSF</name>
<dbReference type="Proteomes" id="UP000189704">
    <property type="component" value="Unplaced"/>
</dbReference>
<dbReference type="AlphaFoldDB" id="A0A3Q0EHW3"/>
<evidence type="ECO:0000313" key="3">
    <source>
        <dbReference type="RefSeq" id="XP_021573668.1"/>
    </source>
</evidence>
<evidence type="ECO:0000313" key="2">
    <source>
        <dbReference type="Proteomes" id="UP000189704"/>
    </source>
</evidence>
<dbReference type="GO" id="GO:0008092">
    <property type="term" value="F:cytoskeletal protein binding"/>
    <property type="evidence" value="ECO:0007669"/>
    <property type="project" value="TreeGrafter"/>
</dbReference>
<sequence>MLRNPQSLDRLVPSENLEDNKIMPRIRLPYAWKFANGPQPLPPRTPQTLHPPPRGRRLRSPGSGLPGAGSRPLGAARWLRRRTRGRRPPRAAAGLSRAASVPLATPYTSASPGGARCASANRTVGNYSFGTRQQRQLFPLYHPPDLTGNKFLPLRGSPHRGPGCYVSDRYDLAYNLSKIPTSIKGYALGARTAVRFKPIEKDMTPYPGMYQRVSPREEKHKQSFAPFNALVPRFRKQAKDPSYPGPGTYYPERRPPPKIAWPMRFGSPDWAQVPCLQKRTLKAELSTDKDFRKHRNRVAYLSLYYN</sequence>
<dbReference type="InterPro" id="IPR033602">
    <property type="entry name" value="CIMAP3"/>
</dbReference>
<proteinExistence type="predicted"/>
<feature type="region of interest" description="Disordered" evidence="1">
    <location>
        <begin position="37"/>
        <end position="97"/>
    </location>
</feature>
<evidence type="ECO:0000256" key="1">
    <source>
        <dbReference type="SAM" id="MobiDB-lite"/>
    </source>
</evidence>
<protein>
    <submittedName>
        <fullName evidence="3">Protein pitchfork</fullName>
    </submittedName>
</protein>
<dbReference type="RefSeq" id="XP_021573668.1">
    <property type="nucleotide sequence ID" value="XM_021717993.1"/>
</dbReference>
<dbReference type="PANTHER" id="PTHR31508:SF2">
    <property type="entry name" value="PROTEIN PITCHFORK"/>
    <property type="match status" value="1"/>
</dbReference>
<dbReference type="STRING" id="1868482.ENSTSYP00000027500"/>
<dbReference type="OrthoDB" id="8189408at2759"/>
<accession>A0A3Q0EHW3</accession>
<dbReference type="KEGG" id="csyr:103271474"/>
<dbReference type="GO" id="GO:0031344">
    <property type="term" value="P:regulation of cell projection organization"/>
    <property type="evidence" value="ECO:0007669"/>
    <property type="project" value="TreeGrafter"/>
</dbReference>